<gene>
    <name evidence="1" type="ORF">BXY64_2955</name>
</gene>
<comment type="caution">
    <text evidence="1">The sequence shown here is derived from an EMBL/GenBank/DDBJ whole genome shotgun (WGS) entry which is preliminary data.</text>
</comment>
<reference evidence="1 2" key="1">
    <citation type="submission" date="2018-09" db="EMBL/GenBank/DDBJ databases">
        <title>Genomic Encyclopedia of Archaeal and Bacterial Type Strains, Phase II (KMG-II): from individual species to whole genera.</title>
        <authorList>
            <person name="Goeker M."/>
        </authorList>
    </citation>
    <scope>NUCLEOTIDE SEQUENCE [LARGE SCALE GENOMIC DNA]</scope>
    <source>
        <strain evidence="1 2">DSM 21950</strain>
    </source>
</reference>
<accession>A0A419WX04</accession>
<dbReference type="Proteomes" id="UP000284531">
    <property type="component" value="Unassembled WGS sequence"/>
</dbReference>
<evidence type="ECO:0000313" key="2">
    <source>
        <dbReference type="Proteomes" id="UP000284531"/>
    </source>
</evidence>
<evidence type="ECO:0000313" key="1">
    <source>
        <dbReference type="EMBL" id="RKD99969.1"/>
    </source>
</evidence>
<organism evidence="1 2">
    <name type="scientific">Marinifilum flexuosum</name>
    <dbReference type="NCBI Taxonomy" id="1117708"/>
    <lineage>
        <taxon>Bacteria</taxon>
        <taxon>Pseudomonadati</taxon>
        <taxon>Bacteroidota</taxon>
        <taxon>Bacteroidia</taxon>
        <taxon>Marinilabiliales</taxon>
        <taxon>Marinifilaceae</taxon>
    </lineage>
</organism>
<dbReference type="AlphaFoldDB" id="A0A419WX04"/>
<sequence length="52" mass="5798">MEVTYKLNDVERTEGLPSLSVTITAANIGFVLLQKTCSSAVFAYELLKYLKK</sequence>
<name>A0A419WX04_9BACT</name>
<proteinExistence type="predicted"/>
<protein>
    <submittedName>
        <fullName evidence="1">Uncharacterized protein</fullName>
    </submittedName>
</protein>
<keyword evidence="2" id="KW-1185">Reference proteome</keyword>
<dbReference type="EMBL" id="RAPQ01000010">
    <property type="protein sequence ID" value="RKD99969.1"/>
    <property type="molecule type" value="Genomic_DNA"/>
</dbReference>